<evidence type="ECO:0000313" key="3">
    <source>
        <dbReference type="Proteomes" id="UP001620626"/>
    </source>
</evidence>
<feature type="compositionally biased region" description="Pro residues" evidence="1">
    <location>
        <begin position="1"/>
        <end position="16"/>
    </location>
</feature>
<sequence>MFPPSPSIAECPPPSTSFPKMPSSSALTAAPNQPLLSSQMVEIRCFCHFDLLGAQFSITHDDQTNDFFVDLLPSGDSSPILSVLFRFVDCQSADGGEAFLQIFASSYGHWRPSGSVHHFSLGEGPLRLHVHVHQQFYALQMNGTEVEAVIHKRPFSQILMWTKIGEEKETETDRDEERRH</sequence>
<protein>
    <recommendedName>
        <fullName evidence="4">Galectin</fullName>
    </recommendedName>
</protein>
<proteinExistence type="predicted"/>
<reference evidence="2 3" key="1">
    <citation type="submission" date="2024-10" db="EMBL/GenBank/DDBJ databases">
        <authorList>
            <person name="Kim D."/>
        </authorList>
    </citation>
    <scope>NUCLEOTIDE SEQUENCE [LARGE SCALE GENOMIC DNA]</scope>
    <source>
        <strain evidence="2">BH-2024</strain>
    </source>
</reference>
<feature type="region of interest" description="Disordered" evidence="1">
    <location>
        <begin position="1"/>
        <end position="25"/>
    </location>
</feature>
<evidence type="ECO:0000313" key="2">
    <source>
        <dbReference type="EMBL" id="KAL3116700.1"/>
    </source>
</evidence>
<name>A0ABD2LN76_9BILA</name>
<comment type="caution">
    <text evidence="2">The sequence shown here is derived from an EMBL/GenBank/DDBJ whole genome shotgun (WGS) entry which is preliminary data.</text>
</comment>
<evidence type="ECO:0000256" key="1">
    <source>
        <dbReference type="SAM" id="MobiDB-lite"/>
    </source>
</evidence>
<dbReference type="Proteomes" id="UP001620626">
    <property type="component" value="Unassembled WGS sequence"/>
</dbReference>
<keyword evidence="3" id="KW-1185">Reference proteome</keyword>
<organism evidence="2 3">
    <name type="scientific">Heterodera trifolii</name>
    <dbReference type="NCBI Taxonomy" id="157864"/>
    <lineage>
        <taxon>Eukaryota</taxon>
        <taxon>Metazoa</taxon>
        <taxon>Ecdysozoa</taxon>
        <taxon>Nematoda</taxon>
        <taxon>Chromadorea</taxon>
        <taxon>Rhabditida</taxon>
        <taxon>Tylenchina</taxon>
        <taxon>Tylenchomorpha</taxon>
        <taxon>Tylenchoidea</taxon>
        <taxon>Heteroderidae</taxon>
        <taxon>Heteroderinae</taxon>
        <taxon>Heterodera</taxon>
    </lineage>
</organism>
<dbReference type="EMBL" id="JBICBT010000354">
    <property type="protein sequence ID" value="KAL3116700.1"/>
    <property type="molecule type" value="Genomic_DNA"/>
</dbReference>
<evidence type="ECO:0008006" key="4">
    <source>
        <dbReference type="Google" id="ProtNLM"/>
    </source>
</evidence>
<gene>
    <name evidence="2" type="ORF">niasHT_000778</name>
</gene>
<accession>A0ABD2LN76</accession>
<dbReference type="AlphaFoldDB" id="A0ABD2LN76"/>